<keyword evidence="3" id="KW-1185">Reference proteome</keyword>
<feature type="chain" id="PRO_5040988476" evidence="1">
    <location>
        <begin position="23"/>
        <end position="77"/>
    </location>
</feature>
<evidence type="ECO:0000313" key="2">
    <source>
        <dbReference type="EMBL" id="KAI7795215.1"/>
    </source>
</evidence>
<sequence>RRGGRFLCALVQPFAIVVFVNCTWTERKNIDHVAYLSVTLPHSRTHCHTGLKDGDSLVPVVSIMSHFFLVIRQYIRH</sequence>
<evidence type="ECO:0000256" key="1">
    <source>
        <dbReference type="SAM" id="SignalP"/>
    </source>
</evidence>
<comment type="caution">
    <text evidence="2">The sequence shown here is derived from an EMBL/GenBank/DDBJ whole genome shotgun (WGS) entry which is preliminary data.</text>
</comment>
<dbReference type="EMBL" id="JAFHDT010000020">
    <property type="protein sequence ID" value="KAI7795215.1"/>
    <property type="molecule type" value="Genomic_DNA"/>
</dbReference>
<protein>
    <submittedName>
        <fullName evidence="2">Calcium/calmodulin-dependent protein kinase II inhibitor 2-like</fullName>
    </submittedName>
</protein>
<evidence type="ECO:0000313" key="3">
    <source>
        <dbReference type="Proteomes" id="UP001059041"/>
    </source>
</evidence>
<name>A0A9W7TDI8_TRIRA</name>
<feature type="non-terminal residue" evidence="2">
    <location>
        <position position="1"/>
    </location>
</feature>
<dbReference type="AlphaFoldDB" id="A0A9W7TDI8"/>
<keyword evidence="1" id="KW-0732">Signal</keyword>
<gene>
    <name evidence="2" type="ORF">IRJ41_011663</name>
</gene>
<dbReference type="Proteomes" id="UP001059041">
    <property type="component" value="Linkage Group LG20"/>
</dbReference>
<organism evidence="2 3">
    <name type="scientific">Triplophysa rosa</name>
    <name type="common">Cave loach</name>
    <dbReference type="NCBI Taxonomy" id="992332"/>
    <lineage>
        <taxon>Eukaryota</taxon>
        <taxon>Metazoa</taxon>
        <taxon>Chordata</taxon>
        <taxon>Craniata</taxon>
        <taxon>Vertebrata</taxon>
        <taxon>Euteleostomi</taxon>
        <taxon>Actinopterygii</taxon>
        <taxon>Neopterygii</taxon>
        <taxon>Teleostei</taxon>
        <taxon>Ostariophysi</taxon>
        <taxon>Cypriniformes</taxon>
        <taxon>Nemacheilidae</taxon>
        <taxon>Triplophysa</taxon>
    </lineage>
</organism>
<feature type="non-terminal residue" evidence="2">
    <location>
        <position position="77"/>
    </location>
</feature>
<accession>A0A9W7TDI8</accession>
<reference evidence="2" key="1">
    <citation type="submission" date="2021-02" db="EMBL/GenBank/DDBJ databases">
        <title>Comparative genomics reveals that relaxation of natural selection precedes convergent phenotypic evolution of cavefish.</title>
        <authorList>
            <person name="Peng Z."/>
        </authorList>
    </citation>
    <scope>NUCLEOTIDE SEQUENCE</scope>
    <source>
        <tissue evidence="2">Muscle</tissue>
    </source>
</reference>
<feature type="signal peptide" evidence="1">
    <location>
        <begin position="1"/>
        <end position="22"/>
    </location>
</feature>
<proteinExistence type="predicted"/>